<dbReference type="SUPFAM" id="SSF53448">
    <property type="entry name" value="Nucleotide-diphospho-sugar transferases"/>
    <property type="match status" value="1"/>
</dbReference>
<dbReference type="PANTHER" id="PTHR43685">
    <property type="entry name" value="GLYCOSYLTRANSFERASE"/>
    <property type="match status" value="1"/>
</dbReference>
<dbReference type="PANTHER" id="PTHR43685:SF2">
    <property type="entry name" value="GLYCOSYLTRANSFERASE 2-LIKE DOMAIN-CONTAINING PROTEIN"/>
    <property type="match status" value="1"/>
</dbReference>
<proteinExistence type="predicted"/>
<dbReference type="InterPro" id="IPR029044">
    <property type="entry name" value="Nucleotide-diphossugar_trans"/>
</dbReference>
<dbReference type="CDD" id="cd06423">
    <property type="entry name" value="CESA_like"/>
    <property type="match status" value="1"/>
</dbReference>
<keyword evidence="1" id="KW-0812">Transmembrane</keyword>
<feature type="transmembrane region" description="Helical" evidence="1">
    <location>
        <begin position="267"/>
        <end position="284"/>
    </location>
</feature>
<name>A0A1F7SAB2_9BACT</name>
<dbReference type="InterPro" id="IPR001173">
    <property type="entry name" value="Glyco_trans_2-like"/>
</dbReference>
<protein>
    <recommendedName>
        <fullName evidence="2">Glycosyltransferase 2-like domain-containing protein</fullName>
    </recommendedName>
</protein>
<dbReference type="EMBL" id="MGDD01000006">
    <property type="protein sequence ID" value="OGL50174.1"/>
    <property type="molecule type" value="Genomic_DNA"/>
</dbReference>
<dbReference type="Pfam" id="PF00535">
    <property type="entry name" value="Glycos_transf_2"/>
    <property type="match status" value="1"/>
</dbReference>
<gene>
    <name evidence="3" type="ORF">A2161_11020</name>
</gene>
<dbReference type="AlphaFoldDB" id="A0A1F7SAB2"/>
<dbReference type="Gene3D" id="3.90.550.10">
    <property type="entry name" value="Spore Coat Polysaccharide Biosynthesis Protein SpsA, Chain A"/>
    <property type="match status" value="1"/>
</dbReference>
<dbReference type="InterPro" id="IPR050834">
    <property type="entry name" value="Glycosyltransf_2"/>
</dbReference>
<accession>A0A1F7SAB2</accession>
<keyword evidence="1" id="KW-0472">Membrane</keyword>
<feature type="transmembrane region" description="Helical" evidence="1">
    <location>
        <begin position="243"/>
        <end position="261"/>
    </location>
</feature>
<reference evidence="3 4" key="1">
    <citation type="journal article" date="2016" name="Nat. Commun.">
        <title>Thousands of microbial genomes shed light on interconnected biogeochemical processes in an aquifer system.</title>
        <authorList>
            <person name="Anantharaman K."/>
            <person name="Brown C.T."/>
            <person name="Hug L.A."/>
            <person name="Sharon I."/>
            <person name="Castelle C.J."/>
            <person name="Probst A.J."/>
            <person name="Thomas B.C."/>
            <person name="Singh A."/>
            <person name="Wilkins M.J."/>
            <person name="Karaoz U."/>
            <person name="Brodie E.L."/>
            <person name="Williams K.H."/>
            <person name="Hubbard S.S."/>
            <person name="Banfield J.F."/>
        </authorList>
    </citation>
    <scope>NUCLEOTIDE SEQUENCE [LARGE SCALE GENOMIC DNA]</scope>
</reference>
<evidence type="ECO:0000259" key="2">
    <source>
        <dbReference type="Pfam" id="PF00535"/>
    </source>
</evidence>
<feature type="domain" description="Glycosyltransferase 2-like" evidence="2">
    <location>
        <begin position="3"/>
        <end position="164"/>
    </location>
</feature>
<keyword evidence="1" id="KW-1133">Transmembrane helix</keyword>
<comment type="caution">
    <text evidence="3">The sequence shown here is derived from an EMBL/GenBank/DDBJ whole genome shotgun (WGS) entry which is preliminary data.</text>
</comment>
<evidence type="ECO:0000256" key="1">
    <source>
        <dbReference type="SAM" id="Phobius"/>
    </source>
</evidence>
<sequence>MISVIIPVYNASKTLDRCMQALIDSEFPNNKYEIIVVDDCSTDRSLEIARTYTCKTFSTPQNSGAAVARNYGSMQAAGDILFFIDSDVLVEPDVLKKIDEKFSKSPHIDAIVGAYRSRQPNNDFFSLYQTAFTFYNHEQCAEGQIFWFWGACGSIKREVFEKIGRFDEKYSGAGAEDIELGYDLSNQGYTIELDKSISVVHSHKHTFSSIIRNNLKKSSEWCTLFLTKNKANKYKHGFTSFRNGFSIILTWITFLFLILYFAEFNTLFWVSLSLSGLLIINFRYYRFMYNEFGKCFLIKGIFFHWLTYFFIGAGIIIGIYKYFFKFNANIAEE</sequence>
<evidence type="ECO:0000313" key="3">
    <source>
        <dbReference type="EMBL" id="OGL50174.1"/>
    </source>
</evidence>
<feature type="transmembrane region" description="Helical" evidence="1">
    <location>
        <begin position="296"/>
        <end position="320"/>
    </location>
</feature>
<dbReference type="Proteomes" id="UP000179266">
    <property type="component" value="Unassembled WGS sequence"/>
</dbReference>
<organism evidence="3 4">
    <name type="scientific">Candidatus Schekmanbacteria bacterium RBG_13_48_7</name>
    <dbReference type="NCBI Taxonomy" id="1817878"/>
    <lineage>
        <taxon>Bacteria</taxon>
        <taxon>Candidatus Schekmaniibacteriota</taxon>
    </lineage>
</organism>
<evidence type="ECO:0000313" key="4">
    <source>
        <dbReference type="Proteomes" id="UP000179266"/>
    </source>
</evidence>